<dbReference type="AlphaFoldDB" id="A0A8H9K5K6"/>
<sequence length="1082" mass="123161">MNKMGIVNTNENVIEVVDVTDSIFANMFEQYDEARELFDLAVFETRIILESALKPIPRISTSFGKDSFLTMNVVIEALTQSINEGKVPEDTPLLISSVDTGMESIPMAMYVRYASKLLQKYCNEHKINIHFNMVSPQLHEDFFVKYCSANKLISNASRSGDCTDILKVTPATRFLKNTLDTIAKDRHVVTFVGSRTEESSRRSGNMKSQGLIVRDAEAFLNKATSQGTKLHSYAPIRNWTSEDVFSSLDITGCDPMVSYKNPIPSFLKHAGLLIEIYGNGTGAETCEINLTGTEGAKLNKMCGGKSARYGCTLCTQVVADKSGEAYSKLKRWNVLGAEDALRLRDWLLRTSMDGEARAYHARAVDPVFNRIILNPNVLKTRHLIKFYRYACQITSKGLKEAKRFSELVRTGRTEEHEGYAEILNDMSIHPKAKQMFLEMYEQEAQVSLTEYITLPKAVLMSFRWALEGVGALPYTPYVLYKEILEGKGWIPMPKLNSEMPYAVQLKPTKIEESIPVRMYNEAYEKDGFWQDDLMDLYQPNVHYRELIADMDFNCTAQTEHKSKEAFYVNGTLDVEVYKGACTWALDADELITVNLLPESYKSKATGKKVAVKRLKAVEGEIEEYVSNLVRGLVKQDPAVRSALMSAIAGGEVELNELKLLLEDLTLLNGRGALVEIRALKQKEFPADVRIEGRKKSLPSQKSERNFKRVGGKIDRRLSKIRFYKPYTESALTQVHGNKGFMLTTDHQLVQDLEVRQYNWTVNDKIVMDNIMFSTDTIKERWGDYQEEFEEHVMSDWDVVVNTGGEALGRSDSMAALAFETYYSELKTRRRNRTSLYSYDSEKVIYQMMREGGIFINPKYYEQFIFMLKRTGIMAMRGAFDYQNMSREKIMKDPAAMTMAKHRSDKAAYMLRVKKARSECRKDTRKKLDAAKAGEVSLEALQGRIEMFFTEAMNNLANDAYMPSYGYLEQPDVIRRKSANVWFGYYADSLVDYSEFGKEMLTKTERELLSKNATMIRNVSEAYSKSQERLLKGMQECELNGECAKEVQQSLAIACSDLGNQTVIETMSDKAKADDLFEMMMSL</sequence>
<gene>
    <name evidence="2" type="ORF">I7730_00370</name>
</gene>
<dbReference type="PANTHER" id="PTHR43196:SF2">
    <property type="entry name" value="PHOSPHOADENOSINE PHOSPHOSULFATE REDUCTASE"/>
    <property type="match status" value="1"/>
</dbReference>
<name>A0A8H9K5K6_VIBVL</name>
<evidence type="ECO:0000313" key="3">
    <source>
        <dbReference type="Proteomes" id="UP000863257"/>
    </source>
</evidence>
<dbReference type="PANTHER" id="PTHR43196">
    <property type="entry name" value="SULFATE ADENYLYLTRANSFERASE SUBUNIT 2"/>
    <property type="match status" value="1"/>
</dbReference>
<organism evidence="2 3">
    <name type="scientific">Vibrio vulnificus</name>
    <dbReference type="NCBI Taxonomy" id="672"/>
    <lineage>
        <taxon>Bacteria</taxon>
        <taxon>Pseudomonadati</taxon>
        <taxon>Pseudomonadota</taxon>
        <taxon>Gammaproteobacteria</taxon>
        <taxon>Vibrionales</taxon>
        <taxon>Vibrionaceae</taxon>
        <taxon>Vibrio</taxon>
    </lineage>
</organism>
<dbReference type="InterPro" id="IPR050128">
    <property type="entry name" value="Sulfate_adenylyltrnsfr_sub2"/>
</dbReference>
<dbReference type="EMBL" id="DACRBY010000001">
    <property type="protein sequence ID" value="HAS8538253.1"/>
    <property type="molecule type" value="Genomic_DNA"/>
</dbReference>
<dbReference type="InterPro" id="IPR002500">
    <property type="entry name" value="PAPS_reduct_dom"/>
</dbReference>
<reference evidence="2" key="1">
    <citation type="journal article" date="2018" name="Genome Biol.">
        <title>SKESA: strategic k-mer extension for scrupulous assemblies.</title>
        <authorList>
            <person name="Souvorov A."/>
            <person name="Agarwala R."/>
            <person name="Lipman D.J."/>
        </authorList>
    </citation>
    <scope>NUCLEOTIDE SEQUENCE</scope>
    <source>
        <strain evidence="2">BCW_3452</strain>
    </source>
</reference>
<dbReference type="SUPFAM" id="SSF52402">
    <property type="entry name" value="Adenine nucleotide alpha hydrolases-like"/>
    <property type="match status" value="1"/>
</dbReference>
<dbReference type="InterPro" id="IPR014729">
    <property type="entry name" value="Rossmann-like_a/b/a_fold"/>
</dbReference>
<reference evidence="2" key="2">
    <citation type="submission" date="2019-01" db="EMBL/GenBank/DDBJ databases">
        <authorList>
            <consortium name="NCBI Pathogen Detection Project"/>
        </authorList>
    </citation>
    <scope>NUCLEOTIDE SEQUENCE</scope>
    <source>
        <strain evidence="2">BCW_3452</strain>
    </source>
</reference>
<proteinExistence type="predicted"/>
<protein>
    <recommendedName>
        <fullName evidence="1">Phosphoadenosine phosphosulphate reductase domain-containing protein</fullName>
    </recommendedName>
</protein>
<dbReference type="Gene3D" id="3.40.50.620">
    <property type="entry name" value="HUPs"/>
    <property type="match status" value="1"/>
</dbReference>
<dbReference type="GO" id="GO:0003824">
    <property type="term" value="F:catalytic activity"/>
    <property type="evidence" value="ECO:0007669"/>
    <property type="project" value="InterPro"/>
</dbReference>
<dbReference type="Proteomes" id="UP000863257">
    <property type="component" value="Unassembled WGS sequence"/>
</dbReference>
<feature type="domain" description="Phosphoadenosine phosphosulphate reductase" evidence="1">
    <location>
        <begin position="59"/>
        <end position="247"/>
    </location>
</feature>
<accession>A0A8H9K5K6</accession>
<dbReference type="Pfam" id="PF01507">
    <property type="entry name" value="PAPS_reduct"/>
    <property type="match status" value="1"/>
</dbReference>
<evidence type="ECO:0000313" key="2">
    <source>
        <dbReference type="EMBL" id="HAS8538253.1"/>
    </source>
</evidence>
<evidence type="ECO:0000259" key="1">
    <source>
        <dbReference type="Pfam" id="PF01507"/>
    </source>
</evidence>
<comment type="caution">
    <text evidence="2">The sequence shown here is derived from an EMBL/GenBank/DDBJ whole genome shotgun (WGS) entry which is preliminary data.</text>
</comment>